<evidence type="ECO:0000313" key="2">
    <source>
        <dbReference type="EMBL" id="EDY19009.1"/>
    </source>
</evidence>
<organism evidence="2 3">
    <name type="scientific">Chthoniobacter flavus Ellin428</name>
    <dbReference type="NCBI Taxonomy" id="497964"/>
    <lineage>
        <taxon>Bacteria</taxon>
        <taxon>Pseudomonadati</taxon>
        <taxon>Verrucomicrobiota</taxon>
        <taxon>Spartobacteria</taxon>
        <taxon>Chthoniobacterales</taxon>
        <taxon>Chthoniobacteraceae</taxon>
        <taxon>Chthoniobacter</taxon>
    </lineage>
</organism>
<accession>B4D429</accession>
<dbReference type="EMBL" id="ABVL01000010">
    <property type="protein sequence ID" value="EDY19009.1"/>
    <property type="molecule type" value="Genomic_DNA"/>
</dbReference>
<dbReference type="InParanoid" id="B4D429"/>
<gene>
    <name evidence="2" type="ORF">CfE428DRAFT_3667</name>
</gene>
<dbReference type="Gene3D" id="3.20.20.150">
    <property type="entry name" value="Divalent-metal-dependent TIM barrel enzymes"/>
    <property type="match status" value="1"/>
</dbReference>
<name>B4D429_9BACT</name>
<dbReference type="InterPro" id="IPR036237">
    <property type="entry name" value="Xyl_isomerase-like_sf"/>
</dbReference>
<feature type="domain" description="Xylose isomerase-like TIM barrel" evidence="1">
    <location>
        <begin position="58"/>
        <end position="291"/>
    </location>
</feature>
<dbReference type="Pfam" id="PF01261">
    <property type="entry name" value="AP_endonuc_2"/>
    <property type="match status" value="1"/>
</dbReference>
<dbReference type="PANTHER" id="PTHR12110">
    <property type="entry name" value="HYDROXYPYRUVATE ISOMERASE"/>
    <property type="match status" value="1"/>
</dbReference>
<sequence precursor="true">MPPSPLSRRTFLRHTAATLGLAALGSPLRAESKGTATFGLGFTLYGMKSLPLDEALTTCAQIGYNGVELCLLDGYPTAAAQFGTADRAKLRESLASVGLRISGLMENFSLGADDALQAKFLDRIKAAGQLAHDISPDAPPPLETVLGGKPAEWDQVKDRMAEHLHAWAKAAEEAKIVIAIKAHVMSAVQNPERLLWLWSQVNSPAIQLTYDYSHFQVQNLPFDATFDAIMPHARFIHVKDVGGTPEKVKFLLPGEGTIDYVTYFKKLQEFGYRGDVVVEVSSMLFKQPGYDPKEAAHKSYTALAAALEKAGLTRRA</sequence>
<dbReference type="InterPro" id="IPR013022">
    <property type="entry name" value="Xyl_isomerase-like_TIM-brl"/>
</dbReference>
<protein>
    <submittedName>
        <fullName evidence="2">Xylose isomerase domain protein TIM barrel</fullName>
    </submittedName>
</protein>
<reference evidence="2 3" key="1">
    <citation type="journal article" date="2011" name="J. Bacteriol.">
        <title>Genome sequence of Chthoniobacter flavus Ellin428, an aerobic heterotrophic soil bacterium.</title>
        <authorList>
            <person name="Kant R."/>
            <person name="van Passel M.W."/>
            <person name="Palva A."/>
            <person name="Lucas S."/>
            <person name="Lapidus A."/>
            <person name="Glavina Del Rio T."/>
            <person name="Dalin E."/>
            <person name="Tice H."/>
            <person name="Bruce D."/>
            <person name="Goodwin L."/>
            <person name="Pitluck S."/>
            <person name="Larimer F.W."/>
            <person name="Land M.L."/>
            <person name="Hauser L."/>
            <person name="Sangwan P."/>
            <person name="de Vos W.M."/>
            <person name="Janssen P.H."/>
            <person name="Smidt H."/>
        </authorList>
    </citation>
    <scope>NUCLEOTIDE SEQUENCE [LARGE SCALE GENOMIC DNA]</scope>
    <source>
        <strain evidence="2 3">Ellin428</strain>
    </source>
</reference>
<evidence type="ECO:0000259" key="1">
    <source>
        <dbReference type="Pfam" id="PF01261"/>
    </source>
</evidence>
<comment type="caution">
    <text evidence="2">The sequence shown here is derived from an EMBL/GenBank/DDBJ whole genome shotgun (WGS) entry which is preliminary data.</text>
</comment>
<dbReference type="SUPFAM" id="SSF51658">
    <property type="entry name" value="Xylose isomerase-like"/>
    <property type="match status" value="1"/>
</dbReference>
<proteinExistence type="predicted"/>
<dbReference type="Proteomes" id="UP000005824">
    <property type="component" value="Unassembled WGS sequence"/>
</dbReference>
<keyword evidence="2" id="KW-0413">Isomerase</keyword>
<dbReference type="STRING" id="497964.CfE428DRAFT_3667"/>
<dbReference type="InterPro" id="IPR006311">
    <property type="entry name" value="TAT_signal"/>
</dbReference>
<dbReference type="eggNOG" id="COG1082">
    <property type="taxonomic scope" value="Bacteria"/>
</dbReference>
<dbReference type="FunCoup" id="B4D429">
    <property type="interactions" value="68"/>
</dbReference>
<dbReference type="GO" id="GO:0016853">
    <property type="term" value="F:isomerase activity"/>
    <property type="evidence" value="ECO:0007669"/>
    <property type="project" value="UniProtKB-KW"/>
</dbReference>
<dbReference type="AlphaFoldDB" id="B4D429"/>
<keyword evidence="3" id="KW-1185">Reference proteome</keyword>
<dbReference type="InterPro" id="IPR019546">
    <property type="entry name" value="TAT_signal_bac_arc"/>
</dbReference>
<dbReference type="InterPro" id="IPR050312">
    <property type="entry name" value="IolE/XylAMocC-like"/>
</dbReference>
<dbReference type="PROSITE" id="PS51318">
    <property type="entry name" value="TAT"/>
    <property type="match status" value="1"/>
</dbReference>
<evidence type="ECO:0000313" key="3">
    <source>
        <dbReference type="Proteomes" id="UP000005824"/>
    </source>
</evidence>
<dbReference type="RefSeq" id="WP_006980992.1">
    <property type="nucleotide sequence ID" value="NZ_ABVL01000010.1"/>
</dbReference>
<dbReference type="NCBIfam" id="TIGR01409">
    <property type="entry name" value="TAT_signal_seq"/>
    <property type="match status" value="1"/>
</dbReference>